<keyword evidence="1" id="KW-0547">Nucleotide-binding</keyword>
<organism evidence="4 5">
    <name type="scientific">Microvenator marinus</name>
    <dbReference type="NCBI Taxonomy" id="2600177"/>
    <lineage>
        <taxon>Bacteria</taxon>
        <taxon>Deltaproteobacteria</taxon>
        <taxon>Bradymonadales</taxon>
        <taxon>Microvenatoraceae</taxon>
        <taxon>Microvenator</taxon>
    </lineage>
</organism>
<dbReference type="Gene3D" id="3.40.50.300">
    <property type="entry name" value="P-loop containing nucleotide triphosphate hydrolases"/>
    <property type="match status" value="2"/>
</dbReference>
<gene>
    <name evidence="4" type="primary">recD</name>
    <name evidence="4" type="ORF">FRD01_19380</name>
</gene>
<keyword evidence="4" id="KW-0378">Hydrolase</keyword>
<proteinExistence type="inferred from homology"/>
<dbReference type="InterPro" id="IPR027785">
    <property type="entry name" value="UvrD-like_helicase_C"/>
</dbReference>
<reference evidence="4 5" key="1">
    <citation type="submission" date="2019-08" db="EMBL/GenBank/DDBJ databases">
        <authorList>
            <person name="Liang Q."/>
        </authorList>
    </citation>
    <scope>NUCLEOTIDE SEQUENCE [LARGE SCALE GENOMIC DNA]</scope>
    <source>
        <strain evidence="4 5">V1718</strain>
    </source>
</reference>
<keyword evidence="5" id="KW-1185">Reference proteome</keyword>
<name>A0A5B8Y0A0_9DELT</name>
<dbReference type="CDD" id="cd18809">
    <property type="entry name" value="SF1_C_RecD"/>
    <property type="match status" value="1"/>
</dbReference>
<dbReference type="AlphaFoldDB" id="A0A5B8Y0A0"/>
<dbReference type="GO" id="GO:0006302">
    <property type="term" value="P:double-strand break repair"/>
    <property type="evidence" value="ECO:0007669"/>
    <property type="project" value="InterPro"/>
</dbReference>
<dbReference type="Pfam" id="PF13245">
    <property type="entry name" value="AAA_19"/>
    <property type="match status" value="1"/>
</dbReference>
<dbReference type="OrthoDB" id="9763659at2"/>
<dbReference type="HAMAP" id="MF_01487">
    <property type="entry name" value="RecD"/>
    <property type="match status" value="1"/>
</dbReference>
<dbReference type="EMBL" id="CP042467">
    <property type="protein sequence ID" value="QED29356.1"/>
    <property type="molecule type" value="Genomic_DNA"/>
</dbReference>
<dbReference type="SUPFAM" id="SSF52540">
    <property type="entry name" value="P-loop containing nucleoside triphosphate hydrolases"/>
    <property type="match status" value="1"/>
</dbReference>
<evidence type="ECO:0000259" key="3">
    <source>
        <dbReference type="Pfam" id="PF13538"/>
    </source>
</evidence>
<accession>A0A5B8Y0A0</accession>
<dbReference type="RefSeq" id="WP_146962589.1">
    <property type="nucleotide sequence ID" value="NZ_CP042467.1"/>
</dbReference>
<feature type="domain" description="UvrD-like helicase C-terminal" evidence="3">
    <location>
        <begin position="588"/>
        <end position="634"/>
    </location>
</feature>
<dbReference type="InterPro" id="IPR050534">
    <property type="entry name" value="Coronavir_polyprotein_1ab"/>
</dbReference>
<evidence type="ECO:0000313" key="4">
    <source>
        <dbReference type="EMBL" id="QED29356.1"/>
    </source>
</evidence>
<dbReference type="PANTHER" id="PTHR43788">
    <property type="entry name" value="DNA2/NAM7 HELICASE FAMILY MEMBER"/>
    <property type="match status" value="1"/>
</dbReference>
<dbReference type="InterPro" id="IPR027417">
    <property type="entry name" value="P-loop_NTPase"/>
</dbReference>
<evidence type="ECO:0000256" key="2">
    <source>
        <dbReference type="ARBA" id="ARBA00022840"/>
    </source>
</evidence>
<dbReference type="Proteomes" id="UP000321595">
    <property type="component" value="Chromosome"/>
</dbReference>
<dbReference type="PANTHER" id="PTHR43788:SF6">
    <property type="entry name" value="DNA HELICASE B"/>
    <property type="match status" value="1"/>
</dbReference>
<sequence>MMHPGGTLRARHDARIQETPSILEALGIAVQAWQLEPAHVYMADHAVETLEFRAHGLHEDAVLLLTLLLISRSQGSTCLEIGGSIALSILENLVAAGVGLVDGANGTRRRLELRLKSGGFGNLVSAPGGFSPVIESGGKLYLEQTWQGESRLVSSIVQRLKSVRNDVDPGAFERAFDEVKEALPFRLNDEQVLAIKTCVMSNFSVVSGGPGTGKTTGVVLSALRVLVRLGFDASSIAIAAPTGKAANRMMEAIRAGMPDIHLSESLADRRLVSELQEASTIHRLLGSKPYSGGFRFNARNRLKARVVIIDEASMIDLDLMNALFDAIEPEARLILIGDPFQLPSVNTGAVFRDLVSLKEMGLPAARLETSQRAKDSDVGGREILKLAAGINQSEVLEAPKQMETLDVVFQGVRHFCPSPQPDSPVYQRQDLYAFLDRWYDEHIDLSKRRAQLHRDRTTFQETDEGFTQIVELFVHDLFEHYAKSRILCLTQVYSSGAKAINKFMHQAYGRAHNLTQDLWKQPTIWEGEPVMMLQNDYTLGLFNGDQGIVLYTLRPGESHAKKRVVFMNSSGTYRTVDIGLIRHNIELSYAMTIHKSQGSEYQKIAVILPPADIPLLTREILYTGVTRAKSSVALFGPWPLVELAASRPNARVSGIHERVERSLG</sequence>
<dbReference type="GO" id="GO:0008854">
    <property type="term" value="F:exodeoxyribonuclease V activity"/>
    <property type="evidence" value="ECO:0007669"/>
    <property type="project" value="UniProtKB-EC"/>
</dbReference>
<dbReference type="CDD" id="cd17933">
    <property type="entry name" value="DEXSc_RecD-like"/>
    <property type="match status" value="1"/>
</dbReference>
<dbReference type="GO" id="GO:0017116">
    <property type="term" value="F:single-stranded DNA helicase activity"/>
    <property type="evidence" value="ECO:0007669"/>
    <property type="project" value="TreeGrafter"/>
</dbReference>
<protein>
    <submittedName>
        <fullName evidence="4">Exodeoxyribonuclease V subunit alpha</fullName>
        <ecNumber evidence="4">3.1.11.5</ecNumber>
    </submittedName>
</protein>
<evidence type="ECO:0000256" key="1">
    <source>
        <dbReference type="ARBA" id="ARBA00022741"/>
    </source>
</evidence>
<keyword evidence="2" id="KW-0067">ATP-binding</keyword>
<dbReference type="KEGG" id="bbae:FRD01_19380"/>
<dbReference type="InterPro" id="IPR006344">
    <property type="entry name" value="RecD"/>
</dbReference>
<dbReference type="Gene3D" id="2.30.30.940">
    <property type="match status" value="1"/>
</dbReference>
<dbReference type="GO" id="GO:0009338">
    <property type="term" value="C:exodeoxyribonuclease V complex"/>
    <property type="evidence" value="ECO:0007669"/>
    <property type="project" value="InterPro"/>
</dbReference>
<dbReference type="NCBIfam" id="TIGR01447">
    <property type="entry name" value="recD"/>
    <property type="match status" value="1"/>
</dbReference>
<dbReference type="GO" id="GO:0006310">
    <property type="term" value="P:DNA recombination"/>
    <property type="evidence" value="ECO:0007669"/>
    <property type="project" value="InterPro"/>
</dbReference>
<evidence type="ECO:0000313" key="5">
    <source>
        <dbReference type="Proteomes" id="UP000321595"/>
    </source>
</evidence>
<dbReference type="EC" id="3.1.11.5" evidence="4"/>
<dbReference type="Pfam" id="PF13538">
    <property type="entry name" value="UvrD_C_2"/>
    <property type="match status" value="1"/>
</dbReference>
<dbReference type="GO" id="GO:0005524">
    <property type="term" value="F:ATP binding"/>
    <property type="evidence" value="ECO:0007669"/>
    <property type="project" value="UniProtKB-KW"/>
</dbReference>